<dbReference type="PANTHER" id="PTHR48228">
    <property type="entry name" value="SUCCINYL-COA--D-CITRAMALATE COA-TRANSFERASE"/>
    <property type="match status" value="1"/>
</dbReference>
<dbReference type="SUPFAM" id="SSF89796">
    <property type="entry name" value="CoA-transferase family III (CaiB/BaiF)"/>
    <property type="match status" value="1"/>
</dbReference>
<dbReference type="Gene3D" id="3.30.1540.10">
    <property type="entry name" value="formyl-coa transferase, domain 3"/>
    <property type="match status" value="1"/>
</dbReference>
<protein>
    <submittedName>
        <fullName evidence="1">CoA transferase</fullName>
    </submittedName>
</protein>
<organism evidence="1 2">
    <name type="scientific">Paracoccus onubensis</name>
    <dbReference type="NCBI Taxonomy" id="1675788"/>
    <lineage>
        <taxon>Bacteria</taxon>
        <taxon>Pseudomonadati</taxon>
        <taxon>Pseudomonadota</taxon>
        <taxon>Alphaproteobacteria</taxon>
        <taxon>Rhodobacterales</taxon>
        <taxon>Paracoccaceae</taxon>
        <taxon>Paracoccus</taxon>
    </lineage>
</organism>
<dbReference type="Gene3D" id="3.30.60.110">
    <property type="match status" value="1"/>
</dbReference>
<keyword evidence="2" id="KW-1185">Reference proteome</keyword>
<dbReference type="Gene3D" id="3.40.50.10540">
    <property type="entry name" value="Crotonobetainyl-coa:carnitine coa-transferase, domain 1"/>
    <property type="match status" value="1"/>
</dbReference>
<dbReference type="EMBL" id="QZCG01000004">
    <property type="protein sequence ID" value="RJE86647.1"/>
    <property type="molecule type" value="Genomic_DNA"/>
</dbReference>
<dbReference type="OrthoDB" id="7208981at2"/>
<accession>A0A418T0B7</accession>
<name>A0A418T0B7_9RHOB</name>
<dbReference type="InterPro" id="IPR003673">
    <property type="entry name" value="CoA-Trfase_fam_III"/>
</dbReference>
<dbReference type="InterPro" id="IPR050509">
    <property type="entry name" value="CoA-transferase_III"/>
</dbReference>
<keyword evidence="1" id="KW-0808">Transferase</keyword>
<comment type="caution">
    <text evidence="1">The sequence shown here is derived from an EMBL/GenBank/DDBJ whole genome shotgun (WGS) entry which is preliminary data.</text>
</comment>
<reference evidence="2" key="1">
    <citation type="submission" date="2018-09" db="EMBL/GenBank/DDBJ databases">
        <title>Acidovorax cavernicola nov. sp. isolated from Gruta de las Maravillas (Aracena, Spain).</title>
        <authorList>
            <person name="Jurado V."/>
            <person name="Gutierrez-Patricio S."/>
            <person name="Gonzalez-Pimentel J.L."/>
            <person name="Miller A.Z."/>
            <person name="Laiz L."/>
            <person name="Saiz-Jimenez C."/>
        </authorList>
    </citation>
    <scope>NUCLEOTIDE SEQUENCE [LARGE SCALE GENOMIC DNA]</scope>
    <source>
        <strain evidence="2">1011MAR3C25</strain>
    </source>
</reference>
<evidence type="ECO:0000313" key="1">
    <source>
        <dbReference type="EMBL" id="RJE86647.1"/>
    </source>
</evidence>
<sequence length="392" mass="41809">MSMDRQGPLKGLRIVEMEGIGPPPFAAMLLSDMGAEVIRIARIADSGLGIDRPDELDLPARGRQSLAMDLKNPQAVECLLDLIASADGLIEGFRPGVMERLGLGPDICLGRNPRLIYGRLTGWGQDGPMAPRAGHDVNYLAITGLLDMIGREREPPTIPANFLADYAGGSLMMVIGMLAALLHAKSTGQGQIIDSAMVDGAALLATAMAGFRAAGMHDGPRGTNLLDGGLPQYSVYECADGKYLSVGALERKFQLILLEGLGLCDEDAPLQGSKEDRQRARRAIGQRIRQRSRDEWITHFEGKDACVAPVLTFEEATRHSHNQARGTFVDIGGVTQPAPAPRFSATPLAMPVPPERPGASGRAVLEAWGIDADRIKALVEAGAVLDGERPGK</sequence>
<dbReference type="AlphaFoldDB" id="A0A418T0B7"/>
<dbReference type="Pfam" id="PF02515">
    <property type="entry name" value="CoA_transf_3"/>
    <property type="match status" value="1"/>
</dbReference>
<dbReference type="PANTHER" id="PTHR48228:SF5">
    <property type="entry name" value="ALPHA-METHYLACYL-COA RACEMASE"/>
    <property type="match status" value="1"/>
</dbReference>
<evidence type="ECO:0000313" key="2">
    <source>
        <dbReference type="Proteomes" id="UP000284202"/>
    </source>
</evidence>
<dbReference type="Proteomes" id="UP000284202">
    <property type="component" value="Unassembled WGS sequence"/>
</dbReference>
<proteinExistence type="predicted"/>
<dbReference type="InterPro" id="IPR023606">
    <property type="entry name" value="CoA-Trfase_III_dom_1_sf"/>
</dbReference>
<gene>
    <name evidence="1" type="ORF">D3P04_06775</name>
</gene>
<dbReference type="GO" id="GO:0016740">
    <property type="term" value="F:transferase activity"/>
    <property type="evidence" value="ECO:0007669"/>
    <property type="project" value="UniProtKB-KW"/>
</dbReference>
<dbReference type="InterPro" id="IPR044855">
    <property type="entry name" value="CoA-Trfase_III_dom3_sf"/>
</dbReference>